<protein>
    <submittedName>
        <fullName evidence="8">Subtilisin family serine protease</fullName>
    </submittedName>
</protein>
<proteinExistence type="inferred from homology"/>
<sequence>MAGRLYKDSRSVLAFARAAGQEVVTVLLLACDGRVEEVADVVAGAGGTVLRRYDPIGYLRAAVPLDSVESVVDSPAVHTASVMHTEDGAVRQPQMPDPGAESPLAEDRGQRLPRLVDPIASPYSALPDLAAQSWRDQHPTWDGRGVTVGIIDGFIDQLLPEFQTATTIDGAPVRKILDNVNPMDPAIDRGPEWITDWRRVTAVDGAFTVDGRRFNAPRDAEYELGHLDERLLYFGRKDLRRDGNPEGSSPLFAVLWDRAAGRVWVDTDQDDDFTDERELADYAERGDIGTFGDPHSATPIRESTMFSVKIRADRDAVAINIGGGAHGTGIAGATFGSRGEHGRYDGIAPGTQIVMMCPCPADARGTPATYLEALIAAMSDPRIDLVVYEWSYYTTVGYLPKDGGSIAAVVAQRLVEVYGKPLFVPASNRGWLNQINEEAAARGVIAVGGYQSQECYRINDGLLVSDSDNLHWASSHGPAGDGGMTPLLLAPSDLLSSQLGYETDRRGPHRLPTGYMIVGGTSTATPAAAAATALLISAAKQLGVPYDTDRLRRALCGSARYLDEVPAHTQGHGLIQVEAAWRLLTELAAVDPERAAGMRLDVEAAVRTAVSANLTTPHRGRGLFEREGWRAGDRRTSVIAVTRTAGPPEPLPVELSWLGNDGTFSCAKTATLPRGEQVEIAVEVAPPAPGVHSAVLVVKDPRDPLAEQRVLATVVVPDVSDLGAVPSVHAEVGYRMAWPGARYIEVPEGAAAIRFEGSDLAVSLPHGGSPLTGEVPEDRTDHGKCDKTWSRPVPGVWEACFIARPAWSERHRLVEEKTRKGNLLVELYGVQLSLAEPPTAPMAGRSQDIVLNLHNRFAGFTGVVRSRPLGTACTGRYQISGRRTRAHHIEVAPGSDLLLVDVRTDTEDADLDVYLYDCTAASPRLVKRQTGDPAGGPLFTENPAPGRWVAVVDAPDVSYEYLELSTNPVHGWLGVAEAAAERPAGARWSTTAHLWFGATAHQVHRQQAALLWVDSDDVQAQSSATKKKASAERVPLGWAALLFSDSGPRWIAGDRHRRCS</sequence>
<feature type="active site" description="Charge relay system" evidence="5">
    <location>
        <position position="152"/>
    </location>
</feature>
<dbReference type="InterPro" id="IPR015500">
    <property type="entry name" value="Peptidase_S8_subtilisin-rel"/>
</dbReference>
<dbReference type="PROSITE" id="PS00138">
    <property type="entry name" value="SUBTILASE_SER"/>
    <property type="match status" value="1"/>
</dbReference>
<comment type="similarity">
    <text evidence="1 5">Belongs to the peptidase S8 family.</text>
</comment>
<feature type="domain" description="Peptidase S8/S53" evidence="7">
    <location>
        <begin position="143"/>
        <end position="573"/>
    </location>
</feature>
<keyword evidence="4 5" id="KW-0720">Serine protease</keyword>
<dbReference type="InterPro" id="IPR000209">
    <property type="entry name" value="Peptidase_S8/S53_dom"/>
</dbReference>
<feature type="region of interest" description="Disordered" evidence="6">
    <location>
        <begin position="767"/>
        <end position="787"/>
    </location>
</feature>
<dbReference type="GO" id="GO:0008233">
    <property type="term" value="F:peptidase activity"/>
    <property type="evidence" value="ECO:0007669"/>
    <property type="project" value="UniProtKB-KW"/>
</dbReference>
<dbReference type="PROSITE" id="PS51892">
    <property type="entry name" value="SUBTILASE"/>
    <property type="match status" value="1"/>
</dbReference>
<dbReference type="InterPro" id="IPR050131">
    <property type="entry name" value="Peptidase_S8_subtilisin-like"/>
</dbReference>
<dbReference type="PRINTS" id="PR00723">
    <property type="entry name" value="SUBTILISIN"/>
</dbReference>
<dbReference type="PANTHER" id="PTHR43806:SF11">
    <property type="entry name" value="CEREVISIN-RELATED"/>
    <property type="match status" value="1"/>
</dbReference>
<name>A0ABR9LQ76_9ACTN</name>
<organism evidence="8 9">
    <name type="scientific">Nonomuraea angiospora</name>
    <dbReference type="NCBI Taxonomy" id="46172"/>
    <lineage>
        <taxon>Bacteria</taxon>
        <taxon>Bacillati</taxon>
        <taxon>Actinomycetota</taxon>
        <taxon>Actinomycetes</taxon>
        <taxon>Streptosporangiales</taxon>
        <taxon>Streptosporangiaceae</taxon>
        <taxon>Nonomuraea</taxon>
    </lineage>
</organism>
<evidence type="ECO:0000256" key="1">
    <source>
        <dbReference type="ARBA" id="ARBA00011073"/>
    </source>
</evidence>
<feature type="active site" description="Charge relay system" evidence="5">
    <location>
        <position position="522"/>
    </location>
</feature>
<dbReference type="Gene3D" id="3.40.50.200">
    <property type="entry name" value="Peptidase S8/S53 domain"/>
    <property type="match status" value="1"/>
</dbReference>
<feature type="region of interest" description="Disordered" evidence="6">
    <location>
        <begin position="84"/>
        <end position="105"/>
    </location>
</feature>
<keyword evidence="9" id="KW-1185">Reference proteome</keyword>
<dbReference type="RefSeq" id="WP_192783989.1">
    <property type="nucleotide sequence ID" value="NZ_JADBEK010000001.1"/>
</dbReference>
<dbReference type="SUPFAM" id="SSF52743">
    <property type="entry name" value="Subtilisin-like"/>
    <property type="match status" value="1"/>
</dbReference>
<dbReference type="InterPro" id="IPR023828">
    <property type="entry name" value="Peptidase_S8_Ser-AS"/>
</dbReference>
<dbReference type="EMBL" id="JADBEK010000001">
    <property type="protein sequence ID" value="MBE1582767.1"/>
    <property type="molecule type" value="Genomic_DNA"/>
</dbReference>
<keyword evidence="2 5" id="KW-0645">Protease</keyword>
<evidence type="ECO:0000313" key="9">
    <source>
        <dbReference type="Proteomes" id="UP000633509"/>
    </source>
</evidence>
<dbReference type="PANTHER" id="PTHR43806">
    <property type="entry name" value="PEPTIDASE S8"/>
    <property type="match status" value="1"/>
</dbReference>
<reference evidence="8 9" key="1">
    <citation type="submission" date="2020-10" db="EMBL/GenBank/DDBJ databases">
        <title>Sequencing the genomes of 1000 actinobacteria strains.</title>
        <authorList>
            <person name="Klenk H.-P."/>
        </authorList>
    </citation>
    <scope>NUCLEOTIDE SEQUENCE [LARGE SCALE GENOMIC DNA]</scope>
    <source>
        <strain evidence="8 9">DSM 43173</strain>
    </source>
</reference>
<evidence type="ECO:0000256" key="2">
    <source>
        <dbReference type="ARBA" id="ARBA00022670"/>
    </source>
</evidence>
<dbReference type="Pfam" id="PF00082">
    <property type="entry name" value="Peptidase_S8"/>
    <property type="match status" value="1"/>
</dbReference>
<evidence type="ECO:0000256" key="6">
    <source>
        <dbReference type="SAM" id="MobiDB-lite"/>
    </source>
</evidence>
<feature type="compositionally biased region" description="Basic and acidic residues" evidence="6">
    <location>
        <begin position="776"/>
        <end position="787"/>
    </location>
</feature>
<gene>
    <name evidence="8" type="ORF">H4W80_001025</name>
</gene>
<evidence type="ECO:0000313" key="8">
    <source>
        <dbReference type="EMBL" id="MBE1582767.1"/>
    </source>
</evidence>
<feature type="active site" description="Charge relay system" evidence="5">
    <location>
        <position position="326"/>
    </location>
</feature>
<evidence type="ECO:0000259" key="7">
    <source>
        <dbReference type="Pfam" id="PF00082"/>
    </source>
</evidence>
<dbReference type="Proteomes" id="UP000633509">
    <property type="component" value="Unassembled WGS sequence"/>
</dbReference>
<evidence type="ECO:0000256" key="3">
    <source>
        <dbReference type="ARBA" id="ARBA00022801"/>
    </source>
</evidence>
<keyword evidence="3 5" id="KW-0378">Hydrolase</keyword>
<evidence type="ECO:0000256" key="4">
    <source>
        <dbReference type="ARBA" id="ARBA00022825"/>
    </source>
</evidence>
<accession>A0ABR9LQ76</accession>
<dbReference type="InterPro" id="IPR036852">
    <property type="entry name" value="Peptidase_S8/S53_dom_sf"/>
</dbReference>
<evidence type="ECO:0000256" key="5">
    <source>
        <dbReference type="PROSITE-ProRule" id="PRU01240"/>
    </source>
</evidence>
<comment type="caution">
    <text evidence="8">The sequence shown here is derived from an EMBL/GenBank/DDBJ whole genome shotgun (WGS) entry which is preliminary data.</text>
</comment>
<dbReference type="GO" id="GO:0006508">
    <property type="term" value="P:proteolysis"/>
    <property type="evidence" value="ECO:0007669"/>
    <property type="project" value="UniProtKB-KW"/>
</dbReference>